<dbReference type="EMBL" id="JNBR01000103">
    <property type="protein sequence ID" value="OQR97509.1"/>
    <property type="molecule type" value="Genomic_DNA"/>
</dbReference>
<comment type="cofactor">
    <cofactor evidence="1">
        <name>pyridoxal 5'-phosphate</name>
        <dbReference type="ChEBI" id="CHEBI:597326"/>
    </cofactor>
</comment>
<accession>A0A1V9ZHP8</accession>
<dbReference type="GO" id="GO:0006535">
    <property type="term" value="P:cysteine biosynthetic process from serine"/>
    <property type="evidence" value="ECO:0007669"/>
    <property type="project" value="InterPro"/>
</dbReference>
<dbReference type="InterPro" id="IPR036052">
    <property type="entry name" value="TrpB-like_PALP_sf"/>
</dbReference>
<dbReference type="InterPro" id="IPR001926">
    <property type="entry name" value="TrpB-like_PALP"/>
</dbReference>
<dbReference type="NCBIfam" id="NF007989">
    <property type="entry name" value="PRK10717.1"/>
    <property type="match status" value="1"/>
</dbReference>
<dbReference type="Proteomes" id="UP000243579">
    <property type="component" value="Unassembled WGS sequence"/>
</dbReference>
<evidence type="ECO:0000313" key="9">
    <source>
        <dbReference type="Proteomes" id="UP000243579"/>
    </source>
</evidence>
<evidence type="ECO:0000256" key="6">
    <source>
        <dbReference type="ARBA" id="ARBA00023192"/>
    </source>
</evidence>
<evidence type="ECO:0000256" key="1">
    <source>
        <dbReference type="ARBA" id="ARBA00001933"/>
    </source>
</evidence>
<dbReference type="Gene3D" id="3.40.50.1100">
    <property type="match status" value="2"/>
</dbReference>
<evidence type="ECO:0000256" key="5">
    <source>
        <dbReference type="ARBA" id="ARBA00022898"/>
    </source>
</evidence>
<evidence type="ECO:0000256" key="3">
    <source>
        <dbReference type="ARBA" id="ARBA00022605"/>
    </source>
</evidence>
<keyword evidence="5" id="KW-0663">Pyridoxal phosphate</keyword>
<dbReference type="InterPro" id="IPR050214">
    <property type="entry name" value="Cys_Synth/Cystath_Beta-Synth"/>
</dbReference>
<organism evidence="8 9">
    <name type="scientific">Achlya hypogyna</name>
    <name type="common">Oomycete</name>
    <name type="synonym">Protoachlya hypogyna</name>
    <dbReference type="NCBI Taxonomy" id="1202772"/>
    <lineage>
        <taxon>Eukaryota</taxon>
        <taxon>Sar</taxon>
        <taxon>Stramenopiles</taxon>
        <taxon>Oomycota</taxon>
        <taxon>Saprolegniomycetes</taxon>
        <taxon>Saprolegniales</taxon>
        <taxon>Achlyaceae</taxon>
        <taxon>Achlya</taxon>
    </lineage>
</organism>
<keyword evidence="9" id="KW-1185">Reference proteome</keyword>
<evidence type="ECO:0000256" key="2">
    <source>
        <dbReference type="ARBA" id="ARBA00007103"/>
    </source>
</evidence>
<dbReference type="InterPro" id="IPR001216">
    <property type="entry name" value="P-phosphate_BS"/>
</dbReference>
<comment type="caution">
    <text evidence="8">The sequence shown here is derived from an EMBL/GenBank/DDBJ whole genome shotgun (WGS) entry which is preliminary data.</text>
</comment>
<protein>
    <submittedName>
        <fullName evidence="8">Cysteine synthase</fullName>
    </submittedName>
</protein>
<dbReference type="GO" id="GO:0016740">
    <property type="term" value="F:transferase activity"/>
    <property type="evidence" value="ECO:0007669"/>
    <property type="project" value="UniProtKB-KW"/>
</dbReference>
<dbReference type="SUPFAM" id="SSF53686">
    <property type="entry name" value="Tryptophan synthase beta subunit-like PLP-dependent enzymes"/>
    <property type="match status" value="1"/>
</dbReference>
<name>A0A1V9ZHP8_ACHHY</name>
<evidence type="ECO:0000256" key="4">
    <source>
        <dbReference type="ARBA" id="ARBA00022679"/>
    </source>
</evidence>
<dbReference type="PANTHER" id="PTHR10314">
    <property type="entry name" value="CYSTATHIONINE BETA-SYNTHASE"/>
    <property type="match status" value="1"/>
</dbReference>
<dbReference type="Pfam" id="PF00291">
    <property type="entry name" value="PALP"/>
    <property type="match status" value="1"/>
</dbReference>
<comment type="similarity">
    <text evidence="2">Belongs to the cysteine synthase/cystathionine beta-synthase family.</text>
</comment>
<dbReference type="STRING" id="1202772.A0A1V9ZHP8"/>
<evidence type="ECO:0000259" key="7">
    <source>
        <dbReference type="Pfam" id="PF00291"/>
    </source>
</evidence>
<sequence>MATKQIVAGIAAIATGAAAGIYLERHQKHLVPSVSDEVVTIVGAIGNTPLLEIPSLTKLTGCRILAKAEFLNPSGSVKDRASRYLIETAEREGKLKHGGTIVEATGGNTGLGLALVAAAKGYKAVFTMPANTSDEKVALMQVLGATTHVQPGVPLSDPAHFYNVAKRLIAANPDTHFGPDQFENTANFQAHYETTGPEIWRQTRGHVDGFVAASGTGGTIGGISKFLKEKNPAVKVWVVDPVSGPAAGYVNSGRTNSFFRGGFEMLPVTPGGDTIAEGIGLSRVTPNFKKSVVDHGIVVTNTEIVRMAYHLLRHDGIFVGPSAALNVVGAVKLARELGPGHTVVTVLCDGGDRYRSKLYNHDWLKQHKLEAHINEPIEC</sequence>
<gene>
    <name evidence="8" type="ORF">ACHHYP_10898</name>
</gene>
<dbReference type="OrthoDB" id="10259545at2759"/>
<evidence type="ECO:0000313" key="8">
    <source>
        <dbReference type="EMBL" id="OQR97509.1"/>
    </source>
</evidence>
<dbReference type="AlphaFoldDB" id="A0A1V9ZHP8"/>
<keyword evidence="6" id="KW-0198">Cysteine biosynthesis</keyword>
<dbReference type="PROSITE" id="PS00901">
    <property type="entry name" value="CYS_SYNTHASE"/>
    <property type="match status" value="1"/>
</dbReference>
<feature type="domain" description="Tryptophan synthase beta chain-like PALP" evidence="7">
    <location>
        <begin position="43"/>
        <end position="349"/>
    </location>
</feature>
<dbReference type="FunFam" id="3.40.50.1100:FF:000016">
    <property type="entry name" value="Cysteine synthase A"/>
    <property type="match status" value="1"/>
</dbReference>
<dbReference type="CDD" id="cd01561">
    <property type="entry name" value="CBS_like"/>
    <property type="match status" value="1"/>
</dbReference>
<reference evidence="8 9" key="1">
    <citation type="journal article" date="2014" name="Genome Biol. Evol.">
        <title>The secreted proteins of Achlya hypogyna and Thraustotheca clavata identify the ancestral oomycete secretome and reveal gene acquisitions by horizontal gene transfer.</title>
        <authorList>
            <person name="Misner I."/>
            <person name="Blouin N."/>
            <person name="Leonard G."/>
            <person name="Richards T.A."/>
            <person name="Lane C.E."/>
        </authorList>
    </citation>
    <scope>NUCLEOTIDE SEQUENCE [LARGE SCALE GENOMIC DNA]</scope>
    <source>
        <strain evidence="8 9">ATCC 48635</strain>
    </source>
</reference>
<proteinExistence type="inferred from homology"/>
<keyword evidence="3" id="KW-0028">Amino-acid biosynthesis</keyword>
<keyword evidence="4" id="KW-0808">Transferase</keyword>